<dbReference type="InterPro" id="IPR008271">
    <property type="entry name" value="Ser/Thr_kinase_AS"/>
</dbReference>
<evidence type="ECO:0000256" key="6">
    <source>
        <dbReference type="ARBA" id="ARBA00022840"/>
    </source>
</evidence>
<dbReference type="SMART" id="SM00220">
    <property type="entry name" value="S_TKc"/>
    <property type="match status" value="1"/>
</dbReference>
<protein>
    <recommendedName>
        <fullName evidence="1">non-specific serine/threonine protein kinase</fullName>
        <ecNumber evidence="1">2.7.11.1</ecNumber>
    </recommendedName>
</protein>
<proteinExistence type="predicted"/>
<dbReference type="Proteomes" id="UP000321118">
    <property type="component" value="Unassembled WGS sequence"/>
</dbReference>
<dbReference type="OrthoDB" id="9762169at2"/>
<dbReference type="PANTHER" id="PTHR43289">
    <property type="entry name" value="MITOGEN-ACTIVATED PROTEIN KINASE KINASE KINASE 20-RELATED"/>
    <property type="match status" value="1"/>
</dbReference>
<keyword evidence="5" id="KW-0418">Kinase</keyword>
<dbReference type="Pfam" id="PF00069">
    <property type="entry name" value="Pkinase"/>
    <property type="match status" value="1"/>
</dbReference>
<evidence type="ECO:0000256" key="2">
    <source>
        <dbReference type="ARBA" id="ARBA00022527"/>
    </source>
</evidence>
<dbReference type="CDD" id="cd14014">
    <property type="entry name" value="STKc_PknB_like"/>
    <property type="match status" value="1"/>
</dbReference>
<dbReference type="PANTHER" id="PTHR43289:SF6">
    <property type="entry name" value="SERINE_THREONINE-PROTEIN KINASE NEKL-3"/>
    <property type="match status" value="1"/>
</dbReference>
<feature type="binding site" evidence="7">
    <location>
        <position position="47"/>
    </location>
    <ligand>
        <name>ATP</name>
        <dbReference type="ChEBI" id="CHEBI:30616"/>
    </ligand>
</feature>
<evidence type="ECO:0000256" key="5">
    <source>
        <dbReference type="ARBA" id="ARBA00022777"/>
    </source>
</evidence>
<evidence type="ECO:0000256" key="4">
    <source>
        <dbReference type="ARBA" id="ARBA00022741"/>
    </source>
</evidence>
<keyword evidence="11" id="KW-1185">Reference proteome</keyword>
<keyword evidence="6 7" id="KW-0067">ATP-binding</keyword>
<feature type="compositionally biased region" description="Polar residues" evidence="8">
    <location>
        <begin position="190"/>
        <end position="200"/>
    </location>
</feature>
<dbReference type="AlphaFoldDB" id="A0A510V957"/>
<dbReference type="GO" id="GO:0004674">
    <property type="term" value="F:protein serine/threonine kinase activity"/>
    <property type="evidence" value="ECO:0007669"/>
    <property type="project" value="UniProtKB-KW"/>
</dbReference>
<feature type="domain" description="Protein kinase" evidence="9">
    <location>
        <begin position="18"/>
        <end position="284"/>
    </location>
</feature>
<sequence length="286" mass="29990">MPPTESRTPERSALGRRYVLEQQLGRGGSGEVFRATDVRLHRSVALKLFSIGAATPEDIRRYAQEARVLSSLTHPSLVALLDVGADVLPDGGPVAFLVMELVDGRTLRDTIAGGPLPPSVTADVGRQLALALGHAHGAGVVHRDVKPSNVLVATDRLDGGRRDAPLLPVVLADFGIAVTTASAPEAPRGTSGTAGYQSPEQALGHPAGPASDIYSLGLVLLECLTGARAYPGDPLTSSLARLLDPVDVPERFGRDWRRLLLAMTADDPAARPAPAVVAAELRALRV</sequence>
<dbReference type="InterPro" id="IPR000719">
    <property type="entry name" value="Prot_kinase_dom"/>
</dbReference>
<evidence type="ECO:0000256" key="7">
    <source>
        <dbReference type="PROSITE-ProRule" id="PRU10141"/>
    </source>
</evidence>
<dbReference type="GO" id="GO:0005524">
    <property type="term" value="F:ATP binding"/>
    <property type="evidence" value="ECO:0007669"/>
    <property type="project" value="UniProtKB-UniRule"/>
</dbReference>
<dbReference type="InterPro" id="IPR011009">
    <property type="entry name" value="Kinase-like_dom_sf"/>
</dbReference>
<keyword evidence="3" id="KW-0808">Transferase</keyword>
<feature type="region of interest" description="Disordered" evidence="8">
    <location>
        <begin position="183"/>
        <end position="204"/>
    </location>
</feature>
<dbReference type="PROSITE" id="PS00107">
    <property type="entry name" value="PROTEIN_KINASE_ATP"/>
    <property type="match status" value="1"/>
</dbReference>
<reference evidence="10 11" key="1">
    <citation type="submission" date="2019-07" db="EMBL/GenBank/DDBJ databases">
        <title>Whole genome shotgun sequence of Cellulomonas xylanilytica NBRC 101102.</title>
        <authorList>
            <person name="Hosoyama A."/>
            <person name="Uohara A."/>
            <person name="Ohji S."/>
            <person name="Ichikawa N."/>
        </authorList>
    </citation>
    <scope>NUCLEOTIDE SEQUENCE [LARGE SCALE GENOMIC DNA]</scope>
    <source>
        <strain evidence="10 11">NBRC 101102</strain>
    </source>
</reference>
<dbReference type="PROSITE" id="PS50011">
    <property type="entry name" value="PROTEIN_KINASE_DOM"/>
    <property type="match status" value="1"/>
</dbReference>
<gene>
    <name evidence="10" type="ORF">CXY01_22250</name>
</gene>
<evidence type="ECO:0000313" key="10">
    <source>
        <dbReference type="EMBL" id="GEK21705.1"/>
    </source>
</evidence>
<dbReference type="Gene3D" id="3.30.200.20">
    <property type="entry name" value="Phosphorylase Kinase, domain 1"/>
    <property type="match status" value="1"/>
</dbReference>
<name>A0A510V957_9CELL</name>
<dbReference type="EC" id="2.7.11.1" evidence="1"/>
<evidence type="ECO:0000256" key="1">
    <source>
        <dbReference type="ARBA" id="ARBA00012513"/>
    </source>
</evidence>
<keyword evidence="2" id="KW-0723">Serine/threonine-protein kinase</keyword>
<evidence type="ECO:0000259" key="9">
    <source>
        <dbReference type="PROSITE" id="PS50011"/>
    </source>
</evidence>
<dbReference type="RefSeq" id="WP_146927487.1">
    <property type="nucleotide sequence ID" value="NZ_BJUB01000006.1"/>
</dbReference>
<evidence type="ECO:0000256" key="3">
    <source>
        <dbReference type="ARBA" id="ARBA00022679"/>
    </source>
</evidence>
<dbReference type="PROSITE" id="PS00108">
    <property type="entry name" value="PROTEIN_KINASE_ST"/>
    <property type="match status" value="1"/>
</dbReference>
<dbReference type="EMBL" id="BJUB01000006">
    <property type="protein sequence ID" value="GEK21705.1"/>
    <property type="molecule type" value="Genomic_DNA"/>
</dbReference>
<keyword evidence="4 7" id="KW-0547">Nucleotide-binding</keyword>
<dbReference type="Gene3D" id="1.10.510.10">
    <property type="entry name" value="Transferase(Phosphotransferase) domain 1"/>
    <property type="match status" value="1"/>
</dbReference>
<evidence type="ECO:0000313" key="11">
    <source>
        <dbReference type="Proteomes" id="UP000321118"/>
    </source>
</evidence>
<organism evidence="10 11">
    <name type="scientific">Cellulomonas xylanilytica</name>
    <dbReference type="NCBI Taxonomy" id="233583"/>
    <lineage>
        <taxon>Bacteria</taxon>
        <taxon>Bacillati</taxon>
        <taxon>Actinomycetota</taxon>
        <taxon>Actinomycetes</taxon>
        <taxon>Micrococcales</taxon>
        <taxon>Cellulomonadaceae</taxon>
        <taxon>Cellulomonas</taxon>
    </lineage>
</organism>
<dbReference type="SUPFAM" id="SSF56112">
    <property type="entry name" value="Protein kinase-like (PK-like)"/>
    <property type="match status" value="1"/>
</dbReference>
<dbReference type="InterPro" id="IPR017441">
    <property type="entry name" value="Protein_kinase_ATP_BS"/>
</dbReference>
<evidence type="ECO:0000256" key="8">
    <source>
        <dbReference type="SAM" id="MobiDB-lite"/>
    </source>
</evidence>
<accession>A0A510V957</accession>
<comment type="caution">
    <text evidence="10">The sequence shown here is derived from an EMBL/GenBank/DDBJ whole genome shotgun (WGS) entry which is preliminary data.</text>
</comment>